<proteinExistence type="predicted"/>
<evidence type="ECO:0000313" key="5">
    <source>
        <dbReference type="Proteomes" id="UP000886885"/>
    </source>
</evidence>
<name>A0A8X7Z5E9_POPTO</name>
<sequence>MGFLGFIKGFSSVYRAKPRIRVYPSFCQYGYCHIQCRTFSHFKDHDDSVLPVLIVGAGPVGLVLSILLTKLGCDKKRSTVSCKTYELGWVKCSVLEKSKSFSHHPQAHFINNRSMEVFRKLDGLAEEIQRSQPPVDLWRKFVYCTSLTGPVLGSVDHMQPQDFEKVVSPVSVAHFSQYKLIGLLLKKLEDLYFHNCKPEGLNDELFRGGELLMGHECVKINATGQSVNVTASHLKEGKYTERNISCNILVGTDGAGSTIRKLAGIELRGEKDLQKLVSVHFLSRDLGQYLLKERPGMLFFIFNTEAIGVLVAHDLMQGEFVLQMPFYPPQQSLDDFSFETCKHLILKLVGQELSDIDVIDIKPWVMHAEVAEKFVSCDNRIILAGDAAHRFPPAGGFGMNTGIQDAHNLAWKIAALVKGIAPSSILHTYETERRPIAIFNTALSVQNFRAAMAVPATLGLDPSVANSVHQTITDGVGSILPSGLQRAILDGIFTIGRAQLSEFLLNEKNLLGSSRLAKLRRLFEEGKSLQLQFPAEDLGFRYLEGALIPDSDSVGAQEPPTGCRKDYIPSSDPGSRLPHMNVRMLSNSSSEACISTLDLLPGDKVEFLLFIAPLEKSYHLAVAALKVAEEFKVSVKVCILWPPETVKGAEARSKTALAPWENYIDVAEANKSSNSSSWWSMCQMTDKGAILVRPDEHIAWRAKSGLDDDPILEMKSVFSAILKV</sequence>
<reference evidence="4" key="1">
    <citation type="journal article" date="2020" name="bioRxiv">
        <title>Hybrid origin of Populus tomentosa Carr. identified through genome sequencing and phylogenomic analysis.</title>
        <authorList>
            <person name="An X."/>
            <person name="Gao K."/>
            <person name="Chen Z."/>
            <person name="Li J."/>
            <person name="Yang X."/>
            <person name="Yang X."/>
            <person name="Zhou J."/>
            <person name="Guo T."/>
            <person name="Zhao T."/>
            <person name="Huang S."/>
            <person name="Miao D."/>
            <person name="Khan W.U."/>
            <person name="Rao P."/>
            <person name="Ye M."/>
            <person name="Lei B."/>
            <person name="Liao W."/>
            <person name="Wang J."/>
            <person name="Ji L."/>
            <person name="Li Y."/>
            <person name="Guo B."/>
            <person name="Mustafa N.S."/>
            <person name="Li S."/>
            <person name="Yun Q."/>
            <person name="Keller S.R."/>
            <person name="Mao J."/>
            <person name="Zhang R."/>
            <person name="Strauss S.H."/>
        </authorList>
    </citation>
    <scope>NUCLEOTIDE SEQUENCE</scope>
    <source>
        <strain evidence="4">GM15</strain>
        <tissue evidence="4">Leaf</tissue>
    </source>
</reference>
<dbReference type="InterPro" id="IPR050641">
    <property type="entry name" value="RIFMO-like"/>
</dbReference>
<comment type="caution">
    <text evidence="4">The sequence shown here is derived from an EMBL/GenBank/DDBJ whole genome shotgun (WGS) entry which is preliminary data.</text>
</comment>
<dbReference type="Proteomes" id="UP000886885">
    <property type="component" value="Chromosome 8D"/>
</dbReference>
<evidence type="ECO:0000256" key="1">
    <source>
        <dbReference type="ARBA" id="ARBA00022630"/>
    </source>
</evidence>
<keyword evidence="5" id="KW-1185">Reference proteome</keyword>
<protein>
    <recommendedName>
        <fullName evidence="3">FAD-binding domain-containing protein</fullName>
    </recommendedName>
</protein>
<keyword evidence="1" id="KW-0285">Flavoprotein</keyword>
<dbReference type="InterPro" id="IPR002938">
    <property type="entry name" value="FAD-bd"/>
</dbReference>
<dbReference type="GO" id="GO:0006744">
    <property type="term" value="P:ubiquinone biosynthetic process"/>
    <property type="evidence" value="ECO:0007669"/>
    <property type="project" value="TreeGrafter"/>
</dbReference>
<dbReference type="OrthoDB" id="1716816at2759"/>
<dbReference type="GO" id="GO:0005739">
    <property type="term" value="C:mitochondrion"/>
    <property type="evidence" value="ECO:0007669"/>
    <property type="project" value="TreeGrafter"/>
</dbReference>
<dbReference type="Pfam" id="PF21274">
    <property type="entry name" value="Rng_hyd_C"/>
    <property type="match status" value="1"/>
</dbReference>
<evidence type="ECO:0000313" key="4">
    <source>
        <dbReference type="EMBL" id="KAG6764653.1"/>
    </source>
</evidence>
<dbReference type="EMBL" id="JAAWWB010000016">
    <property type="protein sequence ID" value="KAG6764653.1"/>
    <property type="molecule type" value="Genomic_DNA"/>
</dbReference>
<dbReference type="Pfam" id="PF01494">
    <property type="entry name" value="FAD_binding_3"/>
    <property type="match status" value="1"/>
</dbReference>
<dbReference type="AlphaFoldDB" id="A0A8X7Z5E9"/>
<accession>A0A8X7Z5E9</accession>
<dbReference type="GO" id="GO:0016491">
    <property type="term" value="F:oxidoreductase activity"/>
    <property type="evidence" value="ECO:0007669"/>
    <property type="project" value="InterPro"/>
</dbReference>
<evidence type="ECO:0000259" key="3">
    <source>
        <dbReference type="Pfam" id="PF01494"/>
    </source>
</evidence>
<gene>
    <name evidence="4" type="ORF">POTOM_032133</name>
</gene>
<dbReference type="PANTHER" id="PTHR43004">
    <property type="entry name" value="TRK SYSTEM POTASSIUM UPTAKE PROTEIN"/>
    <property type="match status" value="1"/>
</dbReference>
<dbReference type="GO" id="GO:0071949">
    <property type="term" value="F:FAD binding"/>
    <property type="evidence" value="ECO:0007669"/>
    <property type="project" value="InterPro"/>
</dbReference>
<feature type="domain" description="FAD-binding" evidence="3">
    <location>
        <begin position="51"/>
        <end position="437"/>
    </location>
</feature>
<keyword evidence="2" id="KW-0274">FAD</keyword>
<organism evidence="4 5">
    <name type="scientific">Populus tomentosa</name>
    <name type="common">Chinese white poplar</name>
    <dbReference type="NCBI Taxonomy" id="118781"/>
    <lineage>
        <taxon>Eukaryota</taxon>
        <taxon>Viridiplantae</taxon>
        <taxon>Streptophyta</taxon>
        <taxon>Embryophyta</taxon>
        <taxon>Tracheophyta</taxon>
        <taxon>Spermatophyta</taxon>
        <taxon>Magnoliopsida</taxon>
        <taxon>eudicotyledons</taxon>
        <taxon>Gunneridae</taxon>
        <taxon>Pentapetalae</taxon>
        <taxon>rosids</taxon>
        <taxon>fabids</taxon>
        <taxon>Malpighiales</taxon>
        <taxon>Salicaceae</taxon>
        <taxon>Saliceae</taxon>
        <taxon>Populus</taxon>
    </lineage>
</organism>
<evidence type="ECO:0000256" key="2">
    <source>
        <dbReference type="ARBA" id="ARBA00022827"/>
    </source>
</evidence>
<dbReference type="PANTHER" id="PTHR43004:SF6">
    <property type="entry name" value="FAD_NAD(P)-BINDING OXIDOREDUCTASE FAMILY PROTEIN"/>
    <property type="match status" value="1"/>
</dbReference>